<feature type="domain" description="Protein kinase" evidence="3">
    <location>
        <begin position="19"/>
        <end position="353"/>
    </location>
</feature>
<evidence type="ECO:0000313" key="4">
    <source>
        <dbReference type="EnsemblProtists" id="PYU1_T002410"/>
    </source>
</evidence>
<evidence type="ECO:0000256" key="2">
    <source>
        <dbReference type="PROSITE-ProRule" id="PRU10141"/>
    </source>
</evidence>
<reference evidence="4" key="3">
    <citation type="submission" date="2014-11" db="UniProtKB">
        <authorList>
            <consortium name="EnsemblProtists"/>
        </authorList>
    </citation>
    <scope>IDENTIFICATION</scope>
    <source>
        <strain evidence="4">DAOM BR144</strain>
    </source>
</reference>
<dbReference type="OMA" id="TPAYIGM"/>
<dbReference type="SUPFAM" id="SSF56112">
    <property type="entry name" value="Protein kinase-like (PK-like)"/>
    <property type="match status" value="1"/>
</dbReference>
<dbReference type="PROSITE" id="PS50011">
    <property type="entry name" value="PROTEIN_KINASE_DOM"/>
    <property type="match status" value="1"/>
</dbReference>
<dbReference type="PROSITE" id="PS00107">
    <property type="entry name" value="PROTEIN_KINASE_ATP"/>
    <property type="match status" value="1"/>
</dbReference>
<feature type="binding site" evidence="2">
    <location>
        <position position="48"/>
    </location>
    <ligand>
        <name>ATP</name>
        <dbReference type="ChEBI" id="CHEBI:30616"/>
    </ligand>
</feature>
<dbReference type="Proteomes" id="UP000019132">
    <property type="component" value="Unassembled WGS sequence"/>
</dbReference>
<sequence length="353" mass="40409">MEALNKNILLAGEVIAERWKIVEKIGEGTFSQIYLAYSIHENQRVAVKVEAPSSLKPVLEWESSILKSLQDCNHVCRYFYHGKHAESTVLVMELLGESMSMLRVTPDAIHGVPLQRCVSVGLEMLDCIQAFHQHGYVHRDIKASNFAMADAGSPAKGKYYIIDFGLSRQHLGEDKKVIPARPQAEFRGTSMYASLSSHRRQELGPKDDLWSWFYLVMDFMRGELPWATDAQQKNRQTVLNLKEYYTEKCPSLLVEGLVGASHLVAMMKYLQSLKYEDKPDYDFLRRKLKRVETGSKEEDTMELWNAIESERERALQWTMRAKDAVVKDNTPQSVLDTLLAVKSESRFRKPCIG</sequence>
<dbReference type="InterPro" id="IPR000719">
    <property type="entry name" value="Prot_kinase_dom"/>
</dbReference>
<dbReference type="HOGENOM" id="CLU_019279_2_5_1"/>
<keyword evidence="5" id="KW-1185">Reference proteome</keyword>
<evidence type="ECO:0000313" key="5">
    <source>
        <dbReference type="Proteomes" id="UP000019132"/>
    </source>
</evidence>
<keyword evidence="2" id="KW-0547">Nucleotide-binding</keyword>
<dbReference type="STRING" id="431595.K3WBR9"/>
<name>K3WBR9_GLOUD</name>
<dbReference type="Pfam" id="PF00069">
    <property type="entry name" value="Pkinase"/>
    <property type="match status" value="1"/>
</dbReference>
<evidence type="ECO:0000259" key="3">
    <source>
        <dbReference type="PROSITE" id="PS50011"/>
    </source>
</evidence>
<reference evidence="5" key="2">
    <citation type="submission" date="2010-04" db="EMBL/GenBank/DDBJ databases">
        <authorList>
            <person name="Buell R."/>
            <person name="Hamilton J."/>
            <person name="Hostetler J."/>
        </authorList>
    </citation>
    <scope>NUCLEOTIDE SEQUENCE [LARGE SCALE GENOMIC DNA]</scope>
    <source>
        <strain evidence="5">DAOM:BR144</strain>
    </source>
</reference>
<dbReference type="GO" id="GO:0005524">
    <property type="term" value="F:ATP binding"/>
    <property type="evidence" value="ECO:0007669"/>
    <property type="project" value="UniProtKB-UniRule"/>
</dbReference>
<dbReference type="PANTHER" id="PTHR11909">
    <property type="entry name" value="CASEIN KINASE-RELATED"/>
    <property type="match status" value="1"/>
</dbReference>
<keyword evidence="2" id="KW-0067">ATP-binding</keyword>
<dbReference type="InterPro" id="IPR050235">
    <property type="entry name" value="CK1_Ser-Thr_kinase"/>
</dbReference>
<dbReference type="InterPro" id="IPR017441">
    <property type="entry name" value="Protein_kinase_ATP_BS"/>
</dbReference>
<dbReference type="EnsemblProtists" id="PYU1_T002410">
    <property type="protein sequence ID" value="PYU1_T002410"/>
    <property type="gene ID" value="PYU1_G002407"/>
</dbReference>
<dbReference type="SMART" id="SM00220">
    <property type="entry name" value="S_TKc"/>
    <property type="match status" value="1"/>
</dbReference>
<dbReference type="InParanoid" id="K3WBR9"/>
<accession>K3WBR9</accession>
<dbReference type="Gene3D" id="1.10.510.10">
    <property type="entry name" value="Transferase(Phosphotransferase) domain 1"/>
    <property type="match status" value="1"/>
</dbReference>
<organism evidence="4 5">
    <name type="scientific">Globisporangium ultimum (strain ATCC 200006 / CBS 805.95 / DAOM BR144)</name>
    <name type="common">Pythium ultimum</name>
    <dbReference type="NCBI Taxonomy" id="431595"/>
    <lineage>
        <taxon>Eukaryota</taxon>
        <taxon>Sar</taxon>
        <taxon>Stramenopiles</taxon>
        <taxon>Oomycota</taxon>
        <taxon>Peronosporomycetes</taxon>
        <taxon>Pythiales</taxon>
        <taxon>Pythiaceae</taxon>
        <taxon>Globisporangium</taxon>
    </lineage>
</organism>
<dbReference type="InterPro" id="IPR011009">
    <property type="entry name" value="Kinase-like_dom_sf"/>
</dbReference>
<dbReference type="eggNOG" id="KOG1164">
    <property type="taxonomic scope" value="Eukaryota"/>
</dbReference>
<dbReference type="AlphaFoldDB" id="K3WBR9"/>
<proteinExistence type="predicted"/>
<reference evidence="5" key="1">
    <citation type="journal article" date="2010" name="Genome Biol.">
        <title>Genome sequence of the necrotrophic plant pathogen Pythium ultimum reveals original pathogenicity mechanisms and effector repertoire.</title>
        <authorList>
            <person name="Levesque C.A."/>
            <person name="Brouwer H."/>
            <person name="Cano L."/>
            <person name="Hamilton J.P."/>
            <person name="Holt C."/>
            <person name="Huitema E."/>
            <person name="Raffaele S."/>
            <person name="Robideau G.P."/>
            <person name="Thines M."/>
            <person name="Win J."/>
            <person name="Zerillo M.M."/>
            <person name="Beakes G.W."/>
            <person name="Boore J.L."/>
            <person name="Busam D."/>
            <person name="Dumas B."/>
            <person name="Ferriera S."/>
            <person name="Fuerstenberg S.I."/>
            <person name="Gachon C.M."/>
            <person name="Gaulin E."/>
            <person name="Govers F."/>
            <person name="Grenville-Briggs L."/>
            <person name="Horner N."/>
            <person name="Hostetler J."/>
            <person name="Jiang R.H."/>
            <person name="Johnson J."/>
            <person name="Krajaejun T."/>
            <person name="Lin H."/>
            <person name="Meijer H.J."/>
            <person name="Moore B."/>
            <person name="Morris P."/>
            <person name="Phuntmart V."/>
            <person name="Puiu D."/>
            <person name="Shetty J."/>
            <person name="Stajich J.E."/>
            <person name="Tripathy S."/>
            <person name="Wawra S."/>
            <person name="van West P."/>
            <person name="Whitty B.R."/>
            <person name="Coutinho P.M."/>
            <person name="Henrissat B."/>
            <person name="Martin F."/>
            <person name="Thomas P.D."/>
            <person name="Tyler B.M."/>
            <person name="De Vries R.P."/>
            <person name="Kamoun S."/>
            <person name="Yandell M."/>
            <person name="Tisserat N."/>
            <person name="Buell C.R."/>
        </authorList>
    </citation>
    <scope>NUCLEOTIDE SEQUENCE</scope>
    <source>
        <strain evidence="5">DAOM:BR144</strain>
    </source>
</reference>
<evidence type="ECO:0000256" key="1">
    <source>
        <dbReference type="ARBA" id="ARBA00023860"/>
    </source>
</evidence>
<dbReference type="VEuPathDB" id="FungiDB:PYU1_G002407"/>
<protein>
    <recommendedName>
        <fullName evidence="1">Casein kinase I</fullName>
    </recommendedName>
</protein>
<dbReference type="GO" id="GO:0004672">
    <property type="term" value="F:protein kinase activity"/>
    <property type="evidence" value="ECO:0007669"/>
    <property type="project" value="InterPro"/>
</dbReference>